<dbReference type="GeneID" id="64766332"/>
<dbReference type="Proteomes" id="UP000241290">
    <property type="component" value="Genome"/>
</dbReference>
<feature type="transmembrane region" description="Helical" evidence="1">
    <location>
        <begin position="12"/>
        <end position="38"/>
    </location>
</feature>
<organism evidence="2 3">
    <name type="scientific">Rhodococcus phage Finch</name>
    <dbReference type="NCBI Taxonomy" id="2094144"/>
    <lineage>
        <taxon>Viruses</taxon>
        <taxon>Duplodnaviria</taxon>
        <taxon>Heunggongvirae</taxon>
        <taxon>Uroviricota</taxon>
        <taxon>Caudoviricetes</taxon>
        <taxon>Finchvirus</taxon>
        <taxon>Finchvirus finch</taxon>
    </lineage>
</organism>
<name>A0A2P1JY34_9CAUD</name>
<sequence length="50" mass="5472">MMVIDWEGVSDIIALVILIGLVLGAGFTGVMVLAALAMRKWEDRRAKRGK</sequence>
<keyword evidence="1" id="KW-0812">Transmembrane</keyword>
<proteinExistence type="predicted"/>
<evidence type="ECO:0000313" key="3">
    <source>
        <dbReference type="Proteomes" id="UP000241290"/>
    </source>
</evidence>
<keyword evidence="1" id="KW-1133">Transmembrane helix</keyword>
<accession>A0A2P1JY34</accession>
<reference evidence="3" key="1">
    <citation type="submission" date="2018-02" db="EMBL/GenBank/DDBJ databases">
        <authorList>
            <person name="Cohen D.B."/>
            <person name="Kent A.D."/>
        </authorList>
    </citation>
    <scope>NUCLEOTIDE SEQUENCE [LARGE SCALE GENOMIC DNA]</scope>
</reference>
<evidence type="ECO:0000313" key="2">
    <source>
        <dbReference type="EMBL" id="AVO25174.1"/>
    </source>
</evidence>
<evidence type="ECO:0000256" key="1">
    <source>
        <dbReference type="SAM" id="Phobius"/>
    </source>
</evidence>
<dbReference type="RefSeq" id="YP_010059101.1">
    <property type="nucleotide sequence ID" value="NC_054724.1"/>
</dbReference>
<gene>
    <name evidence="2" type="primary">79</name>
    <name evidence="2" type="ORF">SEA_FINCH_79</name>
</gene>
<protein>
    <submittedName>
        <fullName evidence="2">Uncharacterized protein</fullName>
    </submittedName>
</protein>
<keyword evidence="1" id="KW-0472">Membrane</keyword>
<dbReference type="EMBL" id="MG962366">
    <property type="protein sequence ID" value="AVO25174.1"/>
    <property type="molecule type" value="Genomic_DNA"/>
</dbReference>
<keyword evidence="3" id="KW-1185">Reference proteome</keyword>
<dbReference type="KEGG" id="vg:64766332"/>